<feature type="transmembrane region" description="Helical" evidence="5">
    <location>
        <begin position="187"/>
        <end position="206"/>
    </location>
</feature>
<dbReference type="FunFam" id="1.20.1740.10:FF:000052">
    <property type="entry name" value="Lysine histidine transporter-like 3"/>
    <property type="match status" value="1"/>
</dbReference>
<evidence type="ECO:0000259" key="6">
    <source>
        <dbReference type="Pfam" id="PF01490"/>
    </source>
</evidence>
<evidence type="ECO:0000313" key="7">
    <source>
        <dbReference type="Proteomes" id="UP000492821"/>
    </source>
</evidence>
<proteinExistence type="predicted"/>
<dbReference type="PANTHER" id="PTHR22950:SF703">
    <property type="entry name" value="AMINO ACID TRANSPORTER TRANSMEMBRANE DOMAIN-CONTAINING PROTEIN"/>
    <property type="match status" value="1"/>
</dbReference>
<evidence type="ECO:0000256" key="5">
    <source>
        <dbReference type="SAM" id="Phobius"/>
    </source>
</evidence>
<evidence type="ECO:0000256" key="2">
    <source>
        <dbReference type="ARBA" id="ARBA00022692"/>
    </source>
</evidence>
<feature type="transmembrane region" description="Helical" evidence="5">
    <location>
        <begin position="306"/>
        <end position="324"/>
    </location>
</feature>
<organism evidence="7 8">
    <name type="scientific">Panagrellus redivivus</name>
    <name type="common">Microworm</name>
    <dbReference type="NCBI Taxonomy" id="6233"/>
    <lineage>
        <taxon>Eukaryota</taxon>
        <taxon>Metazoa</taxon>
        <taxon>Ecdysozoa</taxon>
        <taxon>Nematoda</taxon>
        <taxon>Chromadorea</taxon>
        <taxon>Rhabditida</taxon>
        <taxon>Tylenchina</taxon>
        <taxon>Panagrolaimomorpha</taxon>
        <taxon>Panagrolaimoidea</taxon>
        <taxon>Panagrolaimidae</taxon>
        <taxon>Panagrellus</taxon>
    </lineage>
</organism>
<dbReference type="Proteomes" id="UP000492821">
    <property type="component" value="Unassembled WGS sequence"/>
</dbReference>
<dbReference type="PANTHER" id="PTHR22950">
    <property type="entry name" value="AMINO ACID TRANSPORTER"/>
    <property type="match status" value="1"/>
</dbReference>
<feature type="transmembrane region" description="Helical" evidence="5">
    <location>
        <begin position="40"/>
        <end position="62"/>
    </location>
</feature>
<feature type="transmembrane region" description="Helical" evidence="5">
    <location>
        <begin position="345"/>
        <end position="365"/>
    </location>
</feature>
<keyword evidence="4 5" id="KW-0472">Membrane</keyword>
<feature type="transmembrane region" description="Helical" evidence="5">
    <location>
        <begin position="153"/>
        <end position="175"/>
    </location>
</feature>
<dbReference type="GO" id="GO:0005774">
    <property type="term" value="C:vacuolar membrane"/>
    <property type="evidence" value="ECO:0007669"/>
    <property type="project" value="TreeGrafter"/>
</dbReference>
<sequence length="520" mass="56989">MKDKNQSNPQEGYSLVSNSANTMETVECGTKFRNLKGMGWIVTCLFIVGETAGGGLIAMPAAMVSTGLIGGIFVIMLGAAMCAYTGNLLSENWTILQQRWPEYRNHCRKPYPAMGLRALGPRFMTVVSSCLNVTQFGTAVVFLLLAAKNLESFLQSFGGVQIGFCYLVLFVAMFMLPFTMLKSPKDFWWAVIGAMVTTTIAVTLIIRGAISDGSQCLRHVNYAEVVPSKFFMCFGTVMFAYGGHGAFPTIQHDMRKPYHFKRSVYMAFFIIFLMYLPVSVIGYIVYGDSLRDSVIPSLQEMYIQQAVNALITMHVILALTIVFNPLNQELEDVLNVPQDFGWKRFVARSAMMAAVVVVAETIPNFGVLLDLVGGSTITLMALVFPVIFNFYTTAGSTKYNGIVATKDEKPLSFMEAVHYTPKHKLAIYAIIMAFAIIGGGTASLSALGQMVNSQFSQPCYAGLWTTKPVEETILGNATELLTYSHHGKVNCCGMFKNISRFGDTEYCLDPSISVGGGSHG</sequence>
<evidence type="ECO:0000256" key="3">
    <source>
        <dbReference type="ARBA" id="ARBA00022989"/>
    </source>
</evidence>
<feature type="transmembrane region" description="Helical" evidence="5">
    <location>
        <begin position="226"/>
        <end position="243"/>
    </location>
</feature>
<keyword evidence="3 5" id="KW-1133">Transmembrane helix</keyword>
<protein>
    <submittedName>
        <fullName evidence="8">Aa_trans domain-containing protein</fullName>
    </submittedName>
</protein>
<feature type="transmembrane region" description="Helical" evidence="5">
    <location>
        <begin position="371"/>
        <end position="391"/>
    </location>
</feature>
<reference evidence="7" key="1">
    <citation type="journal article" date="2013" name="Genetics">
        <title>The draft genome and transcriptome of Panagrellus redivivus are shaped by the harsh demands of a free-living lifestyle.</title>
        <authorList>
            <person name="Srinivasan J."/>
            <person name="Dillman A.R."/>
            <person name="Macchietto M.G."/>
            <person name="Heikkinen L."/>
            <person name="Lakso M."/>
            <person name="Fracchia K.M."/>
            <person name="Antoshechkin I."/>
            <person name="Mortazavi A."/>
            <person name="Wong G."/>
            <person name="Sternberg P.W."/>
        </authorList>
    </citation>
    <scope>NUCLEOTIDE SEQUENCE [LARGE SCALE GENOMIC DNA]</scope>
    <source>
        <strain evidence="7">MT8872</strain>
    </source>
</reference>
<feature type="transmembrane region" description="Helical" evidence="5">
    <location>
        <begin position="123"/>
        <end position="147"/>
    </location>
</feature>
<feature type="transmembrane region" description="Helical" evidence="5">
    <location>
        <begin position="264"/>
        <end position="286"/>
    </location>
</feature>
<accession>A0A7E4ZWT3</accession>
<feature type="transmembrane region" description="Helical" evidence="5">
    <location>
        <begin position="68"/>
        <end position="89"/>
    </location>
</feature>
<keyword evidence="7" id="KW-1185">Reference proteome</keyword>
<dbReference type="AlphaFoldDB" id="A0A7E4ZWT3"/>
<dbReference type="Pfam" id="PF01490">
    <property type="entry name" value="Aa_trans"/>
    <property type="match status" value="1"/>
</dbReference>
<keyword evidence="2 5" id="KW-0812">Transmembrane</keyword>
<reference evidence="8" key="2">
    <citation type="submission" date="2020-10" db="UniProtKB">
        <authorList>
            <consortium name="WormBaseParasite"/>
        </authorList>
    </citation>
    <scope>IDENTIFICATION</scope>
</reference>
<dbReference type="InterPro" id="IPR013057">
    <property type="entry name" value="AA_transpt_TM"/>
</dbReference>
<feature type="domain" description="Amino acid transporter transmembrane" evidence="6">
    <location>
        <begin position="38"/>
        <end position="396"/>
    </location>
</feature>
<feature type="transmembrane region" description="Helical" evidence="5">
    <location>
        <begin position="425"/>
        <end position="447"/>
    </location>
</feature>
<evidence type="ECO:0000256" key="4">
    <source>
        <dbReference type="ARBA" id="ARBA00023136"/>
    </source>
</evidence>
<name>A0A7E4ZWT3_PANRE</name>
<dbReference type="Gene3D" id="1.20.1740.10">
    <property type="entry name" value="Amino acid/polyamine transporter I"/>
    <property type="match status" value="1"/>
</dbReference>
<dbReference type="GO" id="GO:0015179">
    <property type="term" value="F:L-amino acid transmembrane transporter activity"/>
    <property type="evidence" value="ECO:0007669"/>
    <property type="project" value="TreeGrafter"/>
</dbReference>
<evidence type="ECO:0000256" key="1">
    <source>
        <dbReference type="ARBA" id="ARBA00004141"/>
    </source>
</evidence>
<dbReference type="WBParaSite" id="Pan_g22037.t1">
    <property type="protein sequence ID" value="Pan_g22037.t1"/>
    <property type="gene ID" value="Pan_g22037"/>
</dbReference>
<comment type="subcellular location">
    <subcellularLocation>
        <location evidence="1">Membrane</location>
        <topology evidence="1">Multi-pass membrane protein</topology>
    </subcellularLocation>
</comment>
<evidence type="ECO:0000313" key="8">
    <source>
        <dbReference type="WBParaSite" id="Pan_g22037.t1"/>
    </source>
</evidence>